<dbReference type="InterPro" id="IPR002078">
    <property type="entry name" value="Sigma_54_int"/>
</dbReference>
<dbReference type="InterPro" id="IPR003593">
    <property type="entry name" value="AAA+_ATPase"/>
</dbReference>
<dbReference type="InterPro" id="IPR025662">
    <property type="entry name" value="Sigma_54_int_dom_ATP-bd_1"/>
</dbReference>
<comment type="caution">
    <text evidence="9">The sequence shown here is derived from an EMBL/GenBank/DDBJ whole genome shotgun (WGS) entry which is preliminary data.</text>
</comment>
<organism evidence="9 10">
    <name type="scientific">Clostridium omnivorum</name>
    <dbReference type="NCBI Taxonomy" id="1604902"/>
    <lineage>
        <taxon>Bacteria</taxon>
        <taxon>Bacillati</taxon>
        <taxon>Bacillota</taxon>
        <taxon>Clostridia</taxon>
        <taxon>Eubacteriales</taxon>
        <taxon>Clostridiaceae</taxon>
        <taxon>Clostridium</taxon>
    </lineage>
</organism>
<feature type="domain" description="Sigma-54 factor interaction" evidence="7">
    <location>
        <begin position="104"/>
        <end position="334"/>
    </location>
</feature>
<dbReference type="Pfam" id="PF18024">
    <property type="entry name" value="HTH_50"/>
    <property type="match status" value="1"/>
</dbReference>
<dbReference type="PANTHER" id="PTHR32071">
    <property type="entry name" value="TRANSCRIPTIONAL REGULATORY PROTEIN"/>
    <property type="match status" value="1"/>
</dbReference>
<protein>
    <recommendedName>
        <fullName evidence="6">HTH-type transcriptional regulatory protein TyrR</fullName>
    </recommendedName>
</protein>
<dbReference type="RefSeq" id="WP_264850605.1">
    <property type="nucleotide sequence ID" value="NZ_BRXR01000001.1"/>
</dbReference>
<dbReference type="PROSITE" id="PS00688">
    <property type="entry name" value="SIGMA54_INTERACT_3"/>
    <property type="match status" value="1"/>
</dbReference>
<keyword evidence="3" id="KW-0067">ATP-binding</keyword>
<keyword evidence="1" id="KW-0547">Nucleotide-binding</keyword>
<sequence length="419" mass="48533">MNEFIRFEIITRDRLGITVEILEKIYDRKINLISMEVFFEKVCVKIEEIDNEEKELLKSELYQIKDVLSISEIELLYHERDEKRLLEVIDSLVSNNEEEAFKDIIGSSIQIENVKKMTTIVAKNNSTVLLRGDSGTGKELFARAIHNLSERKNKRFVTINCAAIPENLLESELFGYEKGSFTGAMQSGREGLFKEADAGTLFLDEIGELPMYLQAKLLRVIQEGSIRKIGSNKEEYIDVRIISATNKKLEEMIENKAFREDLYYRLNVIPMYIPKLSERLEDIPSLVQFFIAKFNKKLKKNVKGVELEFINALMQYYWPGNVRELQNVIERAMNLCEGDILTKRELIIEFGNKNNVNIDVPISNKVNEQLPLKELMEQCEKEIIRRTLSSNKSCRKTAKLLGVSHTTIINKVKKYDIKL</sequence>
<dbReference type="PROSITE" id="PS51671">
    <property type="entry name" value="ACT"/>
    <property type="match status" value="1"/>
</dbReference>
<feature type="domain" description="ACT" evidence="8">
    <location>
        <begin position="6"/>
        <end position="78"/>
    </location>
</feature>
<dbReference type="Gene3D" id="3.40.50.300">
    <property type="entry name" value="P-loop containing nucleotide triphosphate hydrolases"/>
    <property type="match status" value="1"/>
</dbReference>
<dbReference type="InterPro" id="IPR030828">
    <property type="entry name" value="HTH_TyrR"/>
</dbReference>
<gene>
    <name evidence="9" type="ORF">bsdE14_27340</name>
</gene>
<evidence type="ECO:0000313" key="9">
    <source>
        <dbReference type="EMBL" id="GLC31324.1"/>
    </source>
</evidence>
<evidence type="ECO:0000259" key="7">
    <source>
        <dbReference type="PROSITE" id="PS50045"/>
    </source>
</evidence>
<dbReference type="CDD" id="cd00009">
    <property type="entry name" value="AAA"/>
    <property type="match status" value="1"/>
</dbReference>
<evidence type="ECO:0000256" key="6">
    <source>
        <dbReference type="ARBA" id="ARBA00029500"/>
    </source>
</evidence>
<evidence type="ECO:0000256" key="3">
    <source>
        <dbReference type="ARBA" id="ARBA00022840"/>
    </source>
</evidence>
<dbReference type="Pfam" id="PF25601">
    <property type="entry name" value="AAA_lid_14"/>
    <property type="match status" value="1"/>
</dbReference>
<evidence type="ECO:0000259" key="8">
    <source>
        <dbReference type="PROSITE" id="PS51671"/>
    </source>
</evidence>
<proteinExistence type="predicted"/>
<evidence type="ECO:0000313" key="10">
    <source>
        <dbReference type="Proteomes" id="UP001208567"/>
    </source>
</evidence>
<evidence type="ECO:0000256" key="5">
    <source>
        <dbReference type="ARBA" id="ARBA00023163"/>
    </source>
</evidence>
<dbReference type="InterPro" id="IPR025944">
    <property type="entry name" value="Sigma_54_int_dom_CS"/>
</dbReference>
<dbReference type="InterPro" id="IPR058031">
    <property type="entry name" value="AAA_lid_NorR"/>
</dbReference>
<dbReference type="SUPFAM" id="SSF46689">
    <property type="entry name" value="Homeodomain-like"/>
    <property type="match status" value="1"/>
</dbReference>
<reference evidence="9 10" key="1">
    <citation type="journal article" date="2024" name="Int. J. Syst. Evol. Microbiol.">
        <title>Clostridium omnivorum sp. nov., isolated from anoxic soil under the treatment of reductive soil disinfestation.</title>
        <authorList>
            <person name="Ueki A."/>
            <person name="Tonouchi A."/>
            <person name="Kaku N."/>
            <person name="Honma S."/>
            <person name="Ueki K."/>
        </authorList>
    </citation>
    <scope>NUCLEOTIDE SEQUENCE [LARGE SCALE GENOMIC DNA]</scope>
    <source>
        <strain evidence="9 10">E14</strain>
    </source>
</reference>
<name>A0ABQ5N7Z9_9CLOT</name>
<evidence type="ECO:0000256" key="1">
    <source>
        <dbReference type="ARBA" id="ARBA00022741"/>
    </source>
</evidence>
<dbReference type="Gene3D" id="3.30.70.260">
    <property type="match status" value="1"/>
</dbReference>
<dbReference type="Proteomes" id="UP001208567">
    <property type="component" value="Unassembled WGS sequence"/>
</dbReference>
<accession>A0ABQ5N7Z9</accession>
<dbReference type="InterPro" id="IPR027417">
    <property type="entry name" value="P-loop_NTPase"/>
</dbReference>
<dbReference type="NCBIfam" id="TIGR04381">
    <property type="entry name" value="HTH_TypR"/>
    <property type="match status" value="1"/>
</dbReference>
<keyword evidence="10" id="KW-1185">Reference proteome</keyword>
<dbReference type="EMBL" id="BRXR01000001">
    <property type="protein sequence ID" value="GLC31324.1"/>
    <property type="molecule type" value="Genomic_DNA"/>
</dbReference>
<dbReference type="SMART" id="SM00382">
    <property type="entry name" value="AAA"/>
    <property type="match status" value="1"/>
</dbReference>
<dbReference type="InterPro" id="IPR002912">
    <property type="entry name" value="ACT_dom"/>
</dbReference>
<evidence type="ECO:0000256" key="2">
    <source>
        <dbReference type="ARBA" id="ARBA00022797"/>
    </source>
</evidence>
<dbReference type="Pfam" id="PF00158">
    <property type="entry name" value="Sigma54_activat"/>
    <property type="match status" value="1"/>
</dbReference>
<dbReference type="PROSITE" id="PS00675">
    <property type="entry name" value="SIGMA54_INTERACT_1"/>
    <property type="match status" value="1"/>
</dbReference>
<dbReference type="Gene3D" id="1.10.8.60">
    <property type="match status" value="1"/>
</dbReference>
<dbReference type="PANTHER" id="PTHR32071:SF57">
    <property type="entry name" value="C4-DICARBOXYLATE TRANSPORT TRANSCRIPTIONAL REGULATORY PROTEIN DCTD"/>
    <property type="match status" value="1"/>
</dbReference>
<keyword evidence="4" id="KW-0805">Transcription regulation</keyword>
<keyword evidence="5" id="KW-0804">Transcription</keyword>
<dbReference type="Gene3D" id="1.10.10.60">
    <property type="entry name" value="Homeodomain-like"/>
    <property type="match status" value="1"/>
</dbReference>
<keyword evidence="2" id="KW-0058">Aromatic hydrocarbons catabolism</keyword>
<evidence type="ECO:0000256" key="4">
    <source>
        <dbReference type="ARBA" id="ARBA00023015"/>
    </source>
</evidence>
<dbReference type="PROSITE" id="PS50045">
    <property type="entry name" value="SIGMA54_INTERACT_4"/>
    <property type="match status" value="1"/>
</dbReference>
<dbReference type="InterPro" id="IPR009057">
    <property type="entry name" value="Homeodomain-like_sf"/>
</dbReference>
<dbReference type="SUPFAM" id="SSF52540">
    <property type="entry name" value="P-loop containing nucleoside triphosphate hydrolases"/>
    <property type="match status" value="1"/>
</dbReference>